<proteinExistence type="predicted"/>
<dbReference type="AlphaFoldDB" id="A0A0A9F9E6"/>
<name>A0A0A9F9E6_ARUDO</name>
<evidence type="ECO:0000256" key="1">
    <source>
        <dbReference type="SAM" id="MobiDB-lite"/>
    </source>
</evidence>
<sequence length="39" mass="4702">MPSRVEKAIWGKARRGKPSFLHRRRRRRRRQGAAMRVVS</sequence>
<organism evidence="2">
    <name type="scientific">Arundo donax</name>
    <name type="common">Giant reed</name>
    <name type="synonym">Donax arundinaceus</name>
    <dbReference type="NCBI Taxonomy" id="35708"/>
    <lineage>
        <taxon>Eukaryota</taxon>
        <taxon>Viridiplantae</taxon>
        <taxon>Streptophyta</taxon>
        <taxon>Embryophyta</taxon>
        <taxon>Tracheophyta</taxon>
        <taxon>Spermatophyta</taxon>
        <taxon>Magnoliopsida</taxon>
        <taxon>Liliopsida</taxon>
        <taxon>Poales</taxon>
        <taxon>Poaceae</taxon>
        <taxon>PACMAD clade</taxon>
        <taxon>Arundinoideae</taxon>
        <taxon>Arundineae</taxon>
        <taxon>Arundo</taxon>
    </lineage>
</organism>
<feature type="region of interest" description="Disordered" evidence="1">
    <location>
        <begin position="14"/>
        <end position="39"/>
    </location>
</feature>
<protein>
    <submittedName>
        <fullName evidence="2">Uncharacterized protein</fullName>
    </submittedName>
</protein>
<feature type="compositionally biased region" description="Basic residues" evidence="1">
    <location>
        <begin position="14"/>
        <end position="31"/>
    </location>
</feature>
<reference evidence="2" key="2">
    <citation type="journal article" date="2015" name="Data Brief">
        <title>Shoot transcriptome of the giant reed, Arundo donax.</title>
        <authorList>
            <person name="Barrero R.A."/>
            <person name="Guerrero F.D."/>
            <person name="Moolhuijzen P."/>
            <person name="Goolsby J.A."/>
            <person name="Tidwell J."/>
            <person name="Bellgard S.E."/>
            <person name="Bellgard M.I."/>
        </authorList>
    </citation>
    <scope>NUCLEOTIDE SEQUENCE</scope>
    <source>
        <tissue evidence="2">Shoot tissue taken approximately 20 cm above the soil surface</tissue>
    </source>
</reference>
<reference evidence="2" key="1">
    <citation type="submission" date="2014-09" db="EMBL/GenBank/DDBJ databases">
        <authorList>
            <person name="Magalhaes I.L.F."/>
            <person name="Oliveira U."/>
            <person name="Santos F.R."/>
            <person name="Vidigal T.H.D.A."/>
            <person name="Brescovit A.D."/>
            <person name="Santos A.J."/>
        </authorList>
    </citation>
    <scope>NUCLEOTIDE SEQUENCE</scope>
    <source>
        <tissue evidence="2">Shoot tissue taken approximately 20 cm above the soil surface</tissue>
    </source>
</reference>
<evidence type="ECO:0000313" key="2">
    <source>
        <dbReference type="EMBL" id="JAE09625.1"/>
    </source>
</evidence>
<accession>A0A0A9F9E6</accession>
<dbReference type="EMBL" id="GBRH01188271">
    <property type="protein sequence ID" value="JAE09625.1"/>
    <property type="molecule type" value="Transcribed_RNA"/>
</dbReference>